<evidence type="ECO:0000313" key="2">
    <source>
        <dbReference type="EMBL" id="TQM81786.1"/>
    </source>
</evidence>
<evidence type="ECO:0000256" key="1">
    <source>
        <dbReference type="SAM" id="MobiDB-lite"/>
    </source>
</evidence>
<keyword evidence="3" id="KW-1185">Reference proteome</keyword>
<dbReference type="AlphaFoldDB" id="A0A543JG49"/>
<organism evidence="2 3">
    <name type="scientific">Saccharothrix saharensis</name>
    <dbReference type="NCBI Taxonomy" id="571190"/>
    <lineage>
        <taxon>Bacteria</taxon>
        <taxon>Bacillati</taxon>
        <taxon>Actinomycetota</taxon>
        <taxon>Actinomycetes</taxon>
        <taxon>Pseudonocardiales</taxon>
        <taxon>Pseudonocardiaceae</taxon>
        <taxon>Saccharothrix</taxon>
    </lineage>
</organism>
<dbReference type="EMBL" id="VFPP01000001">
    <property type="protein sequence ID" value="TQM81786.1"/>
    <property type="molecule type" value="Genomic_DNA"/>
</dbReference>
<protein>
    <submittedName>
        <fullName evidence="2">Uncharacterized protein</fullName>
    </submittedName>
</protein>
<comment type="caution">
    <text evidence="2">The sequence shown here is derived from an EMBL/GenBank/DDBJ whole genome shotgun (WGS) entry which is preliminary data.</text>
</comment>
<proteinExistence type="predicted"/>
<reference evidence="2 3" key="1">
    <citation type="submission" date="2019-06" db="EMBL/GenBank/DDBJ databases">
        <title>Sequencing the genomes of 1000 actinobacteria strains.</title>
        <authorList>
            <person name="Klenk H.-P."/>
        </authorList>
    </citation>
    <scope>NUCLEOTIDE SEQUENCE [LARGE SCALE GENOMIC DNA]</scope>
    <source>
        <strain evidence="2 3">DSM 45456</strain>
    </source>
</reference>
<accession>A0A543JG49</accession>
<dbReference type="Proteomes" id="UP000316628">
    <property type="component" value="Unassembled WGS sequence"/>
</dbReference>
<sequence length="100" mass="11123">MDLVGRYLDLVEAEMRRDPEMREGQAHYVALCRGWPHLHEQIAGTERDCFSVDRRLPAFLAWVEEALAAEQRAAGGSEADDRPRAPTPPLAQPNGGATVR</sequence>
<gene>
    <name evidence="2" type="ORF">FHX81_4170</name>
</gene>
<name>A0A543JG49_9PSEU</name>
<evidence type="ECO:0000313" key="3">
    <source>
        <dbReference type="Proteomes" id="UP000316628"/>
    </source>
</evidence>
<feature type="region of interest" description="Disordered" evidence="1">
    <location>
        <begin position="71"/>
        <end position="100"/>
    </location>
</feature>